<feature type="compositionally biased region" description="Basic residues" evidence="1">
    <location>
        <begin position="64"/>
        <end position="73"/>
    </location>
</feature>
<organism evidence="3 4">
    <name type="scientific">Phaeodactylum tricornutum (strain CCAP 1055/1)</name>
    <dbReference type="NCBI Taxonomy" id="556484"/>
    <lineage>
        <taxon>Eukaryota</taxon>
        <taxon>Sar</taxon>
        <taxon>Stramenopiles</taxon>
        <taxon>Ochrophyta</taxon>
        <taxon>Bacillariophyta</taxon>
        <taxon>Bacillariophyceae</taxon>
        <taxon>Bacillariophycidae</taxon>
        <taxon>Naviculales</taxon>
        <taxon>Phaeodactylaceae</taxon>
        <taxon>Phaeodactylum</taxon>
    </lineage>
</organism>
<evidence type="ECO:0000256" key="2">
    <source>
        <dbReference type="SAM" id="SignalP"/>
    </source>
</evidence>
<reference evidence="4" key="2">
    <citation type="submission" date="2008-08" db="EMBL/GenBank/DDBJ databases">
        <authorList>
            <consortium name="Diatom Consortium"/>
            <person name="Grigoriev I."/>
            <person name="Grimwood J."/>
            <person name="Kuo A."/>
            <person name="Otillar R.P."/>
            <person name="Salamov A."/>
            <person name="Detter J.C."/>
            <person name="Lindquist E."/>
            <person name="Shapiro H."/>
            <person name="Lucas S."/>
            <person name="Glavina del Rio T."/>
            <person name="Pitluck S."/>
            <person name="Rokhsar D."/>
            <person name="Bowler C."/>
        </authorList>
    </citation>
    <scope>GENOME REANNOTATION</scope>
    <source>
        <strain evidence="4">CCAP 1055/1</strain>
    </source>
</reference>
<accession>B7G913</accession>
<keyword evidence="2" id="KW-0732">Signal</keyword>
<dbReference type="KEGG" id="pti:PHATRDRAFT_39572"/>
<feature type="chain" id="PRO_5002853030" evidence="2">
    <location>
        <begin position="22"/>
        <end position="323"/>
    </location>
</feature>
<feature type="compositionally biased region" description="Pro residues" evidence="1">
    <location>
        <begin position="87"/>
        <end position="96"/>
    </location>
</feature>
<evidence type="ECO:0000313" key="3">
    <source>
        <dbReference type="EMBL" id="EEC44744.1"/>
    </source>
</evidence>
<feature type="compositionally biased region" description="Low complexity" evidence="1">
    <location>
        <begin position="77"/>
        <end position="86"/>
    </location>
</feature>
<dbReference type="InParanoid" id="B7G913"/>
<evidence type="ECO:0000256" key="1">
    <source>
        <dbReference type="SAM" id="MobiDB-lite"/>
    </source>
</evidence>
<protein>
    <submittedName>
        <fullName evidence="3">Uncharacterized protein</fullName>
    </submittedName>
</protein>
<name>B7G913_PHATC</name>
<proteinExistence type="predicted"/>
<dbReference type="AlphaFoldDB" id="B7G913"/>
<dbReference type="GeneID" id="7195375"/>
<dbReference type="PaxDb" id="2850-Phatr39572"/>
<dbReference type="EMBL" id="CM000622">
    <property type="protein sequence ID" value="EEC44744.1"/>
    <property type="molecule type" value="Genomic_DNA"/>
</dbReference>
<dbReference type="Proteomes" id="UP000000759">
    <property type="component" value="Chromosome 20"/>
</dbReference>
<evidence type="ECO:0000313" key="4">
    <source>
        <dbReference type="Proteomes" id="UP000000759"/>
    </source>
</evidence>
<feature type="region of interest" description="Disordered" evidence="1">
    <location>
        <begin position="38"/>
        <end position="130"/>
    </location>
</feature>
<feature type="compositionally biased region" description="Basic residues" evidence="1">
    <location>
        <begin position="110"/>
        <end position="121"/>
    </location>
</feature>
<sequence>MNIQCFILLYSLFILSSGVLGIGVEKLVSRTDDRALKRFLQGKGKGRGSRSSSGEKKRTSSKSTKSKMQKSLRSKQSSSPTSSAYPTPSPTPPPTVLPTHAFVAITASTKSKKAGKSRSGKSRSSSSKAGSMQIQYDATVEFLKSSSLIPSALELDNLMMAAFQLPAVQTLLLLLGNLPEQNPFSSTGKVAYSRLPRVGEGQIALATGQGLSVVGIAALVTTVALVCAIGGACTVQKCSESALLQRYKLTALDDRIHGVHTMEVIDSTSDCSSSIGGPSINPLGGIECDDDMTIEFGPNEETRGGYDPLFQAPFRISQGDLIR</sequence>
<dbReference type="RefSeq" id="XP_002183562.1">
    <property type="nucleotide sequence ID" value="XM_002183526.1"/>
</dbReference>
<reference evidence="3 4" key="1">
    <citation type="journal article" date="2008" name="Nature">
        <title>The Phaeodactylum genome reveals the evolutionary history of diatom genomes.</title>
        <authorList>
            <person name="Bowler C."/>
            <person name="Allen A.E."/>
            <person name="Badger J.H."/>
            <person name="Grimwood J."/>
            <person name="Jabbari K."/>
            <person name="Kuo A."/>
            <person name="Maheswari U."/>
            <person name="Martens C."/>
            <person name="Maumus F."/>
            <person name="Otillar R.P."/>
            <person name="Rayko E."/>
            <person name="Salamov A."/>
            <person name="Vandepoele K."/>
            <person name="Beszteri B."/>
            <person name="Gruber A."/>
            <person name="Heijde M."/>
            <person name="Katinka M."/>
            <person name="Mock T."/>
            <person name="Valentin K."/>
            <person name="Verret F."/>
            <person name="Berges J.A."/>
            <person name="Brownlee C."/>
            <person name="Cadoret J.P."/>
            <person name="Chiovitti A."/>
            <person name="Choi C.J."/>
            <person name="Coesel S."/>
            <person name="De Martino A."/>
            <person name="Detter J.C."/>
            <person name="Durkin C."/>
            <person name="Falciatore A."/>
            <person name="Fournet J."/>
            <person name="Haruta M."/>
            <person name="Huysman M.J."/>
            <person name="Jenkins B.D."/>
            <person name="Jiroutova K."/>
            <person name="Jorgensen R.E."/>
            <person name="Joubert Y."/>
            <person name="Kaplan A."/>
            <person name="Kroger N."/>
            <person name="Kroth P.G."/>
            <person name="La Roche J."/>
            <person name="Lindquist E."/>
            <person name="Lommer M."/>
            <person name="Martin-Jezequel V."/>
            <person name="Lopez P.J."/>
            <person name="Lucas S."/>
            <person name="Mangogna M."/>
            <person name="McGinnis K."/>
            <person name="Medlin L.K."/>
            <person name="Montsant A."/>
            <person name="Oudot-Le Secq M.P."/>
            <person name="Napoli C."/>
            <person name="Obornik M."/>
            <person name="Parker M.S."/>
            <person name="Petit J.L."/>
            <person name="Porcel B.M."/>
            <person name="Poulsen N."/>
            <person name="Robison M."/>
            <person name="Rychlewski L."/>
            <person name="Rynearson T.A."/>
            <person name="Schmutz J."/>
            <person name="Shapiro H."/>
            <person name="Siaut M."/>
            <person name="Stanley M."/>
            <person name="Sussman M.R."/>
            <person name="Taylor A.R."/>
            <person name="Vardi A."/>
            <person name="von Dassow P."/>
            <person name="Vyverman W."/>
            <person name="Willis A."/>
            <person name="Wyrwicz L.S."/>
            <person name="Rokhsar D.S."/>
            <person name="Weissenbach J."/>
            <person name="Armbrust E.V."/>
            <person name="Green B.R."/>
            <person name="Van de Peer Y."/>
            <person name="Grigoriev I.V."/>
        </authorList>
    </citation>
    <scope>NUCLEOTIDE SEQUENCE [LARGE SCALE GENOMIC DNA]</scope>
    <source>
        <strain evidence="3 4">CCAP 1055/1</strain>
    </source>
</reference>
<gene>
    <name evidence="3" type="ORF">PHATRDRAFT_39572</name>
</gene>
<keyword evidence="4" id="KW-1185">Reference proteome</keyword>
<feature type="signal peptide" evidence="2">
    <location>
        <begin position="1"/>
        <end position="21"/>
    </location>
</feature>